<keyword evidence="4" id="KW-1185">Reference proteome</keyword>
<dbReference type="RefSeq" id="WP_107284054.1">
    <property type="nucleotide sequence ID" value="NZ_PYMC01000010.1"/>
</dbReference>
<dbReference type="AlphaFoldDB" id="A0A2T3MW64"/>
<dbReference type="GO" id="GO:0003677">
    <property type="term" value="F:DNA binding"/>
    <property type="evidence" value="ECO:0007669"/>
    <property type="project" value="InterPro"/>
</dbReference>
<organism evidence="3 4">
    <name type="scientific">Photobacterium lipolyticum</name>
    <dbReference type="NCBI Taxonomy" id="266810"/>
    <lineage>
        <taxon>Bacteria</taxon>
        <taxon>Pseudomonadati</taxon>
        <taxon>Pseudomonadota</taxon>
        <taxon>Gammaproteobacteria</taxon>
        <taxon>Vibrionales</taxon>
        <taxon>Vibrionaceae</taxon>
        <taxon>Photobacterium</taxon>
    </lineage>
</organism>
<dbReference type="GO" id="GO:0006310">
    <property type="term" value="P:DNA recombination"/>
    <property type="evidence" value="ECO:0007669"/>
    <property type="project" value="UniProtKB-KW"/>
</dbReference>
<dbReference type="PROSITE" id="PS51898">
    <property type="entry name" value="TYR_RECOMBINASE"/>
    <property type="match status" value="1"/>
</dbReference>
<dbReference type="GO" id="GO:0015074">
    <property type="term" value="P:DNA integration"/>
    <property type="evidence" value="ECO:0007669"/>
    <property type="project" value="InterPro"/>
</dbReference>
<keyword evidence="1" id="KW-0233">DNA recombination</keyword>
<evidence type="ECO:0000256" key="1">
    <source>
        <dbReference type="ARBA" id="ARBA00023172"/>
    </source>
</evidence>
<accession>A0A2T3MW64</accession>
<dbReference type="InterPro" id="IPR013762">
    <property type="entry name" value="Integrase-like_cat_sf"/>
</dbReference>
<gene>
    <name evidence="3" type="ORF">C9I89_14480</name>
</gene>
<dbReference type="Pfam" id="PF00589">
    <property type="entry name" value="Phage_integrase"/>
    <property type="match status" value="1"/>
</dbReference>
<evidence type="ECO:0000259" key="2">
    <source>
        <dbReference type="PROSITE" id="PS51898"/>
    </source>
</evidence>
<reference evidence="3 4" key="1">
    <citation type="submission" date="2018-03" db="EMBL/GenBank/DDBJ databases">
        <title>Whole genome sequencing of Histamine producing bacteria.</title>
        <authorList>
            <person name="Butler K."/>
        </authorList>
    </citation>
    <scope>NUCLEOTIDE SEQUENCE [LARGE SCALE GENOMIC DNA]</scope>
    <source>
        <strain evidence="3 4">DSM 16190</strain>
    </source>
</reference>
<comment type="caution">
    <text evidence="3">The sequence shown here is derived from an EMBL/GenBank/DDBJ whole genome shotgun (WGS) entry which is preliminary data.</text>
</comment>
<dbReference type="OrthoDB" id="9801717at2"/>
<dbReference type="Proteomes" id="UP000240904">
    <property type="component" value="Unassembled WGS sequence"/>
</dbReference>
<protein>
    <recommendedName>
        <fullName evidence="2">Tyr recombinase domain-containing protein</fullName>
    </recommendedName>
</protein>
<proteinExistence type="predicted"/>
<feature type="domain" description="Tyr recombinase" evidence="2">
    <location>
        <begin position="214"/>
        <end position="498"/>
    </location>
</feature>
<sequence>MQGSPWYQIVWIYDSNFEGREFPLVYLANGRPGYVINQYIYDLMKREFSHSKLELHVRALCHLYAFTCAKYGLRPLTDEESAWLVADFLDAKQFGTDAQCSRRAKRFEWLHNLGLHWEPLLFSKRKQGSTLRGYADAITEFDKWQHVHHGANRLSPTETHFMSAWERFQDFKKRKDWDMLLHLVKSHKGTVEQYQSAVRERLDAAEKRRGKGGGVKKSFPPSRIVELVDEAATNVRDKLLILMMLGGSLRRAEPLHVFHFDVEGMDGMGQAMIRLADPEHGMIEWMEDGKQVSGTRSEYFKRYWEKQNSDIPETHPLRYLAPRTEMGRRNQGMHAGFKGMTYSGGEQFLDGRDYDIHYMWWCDPRIGAYWYELFLEYEETYLKNNPYTGERNVRKNPLTGEFESGLPHPWLFIKIDPEGYGEPLTVTALKAIWRRLKRKLGVDHRLGWHSLRHYFGYYCASILQLPMETVQVLMHHAQPSSTNVYYHLSNGSVRESITTAQLKAAGREDLLPYVIPKGSRVPKLPDHWSNDYYKLYLQQIELKKAFHEELPAVVKQALEDKSE</sequence>
<dbReference type="InterPro" id="IPR011010">
    <property type="entry name" value="DNA_brk_join_enz"/>
</dbReference>
<evidence type="ECO:0000313" key="4">
    <source>
        <dbReference type="Proteomes" id="UP000240904"/>
    </source>
</evidence>
<evidence type="ECO:0000313" key="3">
    <source>
        <dbReference type="EMBL" id="PSW04181.1"/>
    </source>
</evidence>
<dbReference type="Gene3D" id="1.10.443.10">
    <property type="entry name" value="Intergrase catalytic core"/>
    <property type="match status" value="1"/>
</dbReference>
<dbReference type="InterPro" id="IPR002104">
    <property type="entry name" value="Integrase_catalytic"/>
</dbReference>
<dbReference type="SUPFAM" id="SSF56349">
    <property type="entry name" value="DNA breaking-rejoining enzymes"/>
    <property type="match status" value="1"/>
</dbReference>
<dbReference type="EMBL" id="PYMC01000010">
    <property type="protein sequence ID" value="PSW04181.1"/>
    <property type="molecule type" value="Genomic_DNA"/>
</dbReference>
<name>A0A2T3MW64_9GAMM</name>